<dbReference type="Proteomes" id="UP000887226">
    <property type="component" value="Unassembled WGS sequence"/>
</dbReference>
<evidence type="ECO:0000259" key="1">
    <source>
        <dbReference type="Pfam" id="PF08240"/>
    </source>
</evidence>
<dbReference type="OrthoDB" id="48317at2759"/>
<accession>A0A9P7YYT9</accession>
<reference evidence="2" key="1">
    <citation type="journal article" date="2021" name="IMA Fungus">
        <title>Genomic characterization of three marine fungi, including Emericellopsis atlantica sp. nov. with signatures of a generalist lifestyle and marine biomass degradation.</title>
        <authorList>
            <person name="Hagestad O.C."/>
            <person name="Hou L."/>
            <person name="Andersen J.H."/>
            <person name="Hansen E.H."/>
            <person name="Altermark B."/>
            <person name="Li C."/>
            <person name="Kuhnert E."/>
            <person name="Cox R.J."/>
            <person name="Crous P.W."/>
            <person name="Spatafora J.W."/>
            <person name="Lail K."/>
            <person name="Amirebrahimi M."/>
            <person name="Lipzen A."/>
            <person name="Pangilinan J."/>
            <person name="Andreopoulos W."/>
            <person name="Hayes R.D."/>
            <person name="Ng V."/>
            <person name="Grigoriev I.V."/>
            <person name="Jackson S.A."/>
            <person name="Sutton T.D.S."/>
            <person name="Dobson A.D.W."/>
            <person name="Rama T."/>
        </authorList>
    </citation>
    <scope>NUCLEOTIDE SEQUENCE</scope>
    <source>
        <strain evidence="2">TRa3180A</strain>
    </source>
</reference>
<protein>
    <recommendedName>
        <fullName evidence="1">Alcohol dehydrogenase-like N-terminal domain-containing protein</fullName>
    </recommendedName>
</protein>
<organism evidence="2 3">
    <name type="scientific">Calycina marina</name>
    <dbReference type="NCBI Taxonomy" id="1763456"/>
    <lineage>
        <taxon>Eukaryota</taxon>
        <taxon>Fungi</taxon>
        <taxon>Dikarya</taxon>
        <taxon>Ascomycota</taxon>
        <taxon>Pezizomycotina</taxon>
        <taxon>Leotiomycetes</taxon>
        <taxon>Helotiales</taxon>
        <taxon>Pezizellaceae</taxon>
        <taxon>Calycina</taxon>
    </lineage>
</organism>
<gene>
    <name evidence="2" type="ORF">BJ878DRAFT_183869</name>
</gene>
<dbReference type="Pfam" id="PF08240">
    <property type="entry name" value="ADH_N"/>
    <property type="match status" value="1"/>
</dbReference>
<proteinExistence type="predicted"/>
<dbReference type="InterPro" id="IPR011032">
    <property type="entry name" value="GroES-like_sf"/>
</dbReference>
<dbReference type="AlphaFoldDB" id="A0A9P7YYT9"/>
<dbReference type="InterPro" id="IPR013154">
    <property type="entry name" value="ADH-like_N"/>
</dbReference>
<sequence length="190" mass="20630">MPPSNNAVFLLAYNLPLKLRQSVYTKPSKQDLLVKNAAFSINPYDCVIQRAPDLVVSWVKLPCVLGVDVASEVIEVGKGVTKFIAQLTMSPAVFPNGALGMPYFLFKSIRAVLLNDLSARKNGLSSKIVNGSDLIANEVRVALYNAFLPGALQQKKSILAPEAQVVGNGLGSVQKAMDLSKKECLRRSWL</sequence>
<evidence type="ECO:0000313" key="2">
    <source>
        <dbReference type="EMBL" id="KAG9242227.1"/>
    </source>
</evidence>
<comment type="caution">
    <text evidence="2">The sequence shown here is derived from an EMBL/GenBank/DDBJ whole genome shotgun (WGS) entry which is preliminary data.</text>
</comment>
<name>A0A9P7YYT9_9HELO</name>
<evidence type="ECO:0000313" key="3">
    <source>
        <dbReference type="Proteomes" id="UP000887226"/>
    </source>
</evidence>
<keyword evidence="3" id="KW-1185">Reference proteome</keyword>
<feature type="domain" description="Alcohol dehydrogenase-like N-terminal" evidence="1">
    <location>
        <begin position="29"/>
        <end position="83"/>
    </location>
</feature>
<dbReference type="EMBL" id="MU254098">
    <property type="protein sequence ID" value="KAG9242227.1"/>
    <property type="molecule type" value="Genomic_DNA"/>
</dbReference>
<dbReference type="SUPFAM" id="SSF50129">
    <property type="entry name" value="GroES-like"/>
    <property type="match status" value="1"/>
</dbReference>
<dbReference type="Gene3D" id="3.90.180.10">
    <property type="entry name" value="Medium-chain alcohol dehydrogenases, catalytic domain"/>
    <property type="match status" value="1"/>
</dbReference>